<gene>
    <name evidence="2" type="ordered locus">Meso_2574</name>
</gene>
<dbReference type="PANTHER" id="PTHR45566">
    <property type="entry name" value="HTH-TYPE TRANSCRIPTIONAL REGULATOR YHJB-RELATED"/>
    <property type="match status" value="1"/>
</dbReference>
<reference evidence="2" key="1">
    <citation type="submission" date="2006-06" db="EMBL/GenBank/DDBJ databases">
        <title>Complete sequence of chromosome of Chelativorans sp. BNC1.</title>
        <authorList>
            <consortium name="US DOE Joint Genome Institute"/>
            <person name="Copeland A."/>
            <person name="Lucas S."/>
            <person name="Lapidus A."/>
            <person name="Barry K."/>
            <person name="Detter J.C."/>
            <person name="Glavina del Rio T."/>
            <person name="Hammon N."/>
            <person name="Israni S."/>
            <person name="Dalin E."/>
            <person name="Tice H."/>
            <person name="Pitluck S."/>
            <person name="Chertkov O."/>
            <person name="Brettin T."/>
            <person name="Bruce D."/>
            <person name="Han C."/>
            <person name="Tapia R."/>
            <person name="Gilna P."/>
            <person name="Schmutz J."/>
            <person name="Larimer F."/>
            <person name="Land M."/>
            <person name="Hauser L."/>
            <person name="Kyrpides N."/>
            <person name="Mikhailova N."/>
            <person name="Richardson P."/>
        </authorList>
    </citation>
    <scope>NUCLEOTIDE SEQUENCE</scope>
    <source>
        <strain evidence="2">BNC1</strain>
    </source>
</reference>
<dbReference type="CDD" id="cd06170">
    <property type="entry name" value="LuxR_C_like"/>
    <property type="match status" value="1"/>
</dbReference>
<dbReference type="SMART" id="SM00421">
    <property type="entry name" value="HTH_LUXR"/>
    <property type="match status" value="1"/>
</dbReference>
<dbReference type="HOGENOM" id="CLU_000445_90_8_5"/>
<dbReference type="InterPro" id="IPR011006">
    <property type="entry name" value="CheY-like_superfamily"/>
</dbReference>
<dbReference type="Pfam" id="PF00196">
    <property type="entry name" value="GerE"/>
    <property type="match status" value="1"/>
</dbReference>
<dbReference type="InterPro" id="IPR016032">
    <property type="entry name" value="Sig_transdc_resp-reg_C-effctor"/>
</dbReference>
<evidence type="ECO:0000313" key="2">
    <source>
        <dbReference type="EMBL" id="ABG63958.1"/>
    </source>
</evidence>
<dbReference type="eggNOG" id="COG2197">
    <property type="taxonomic scope" value="Bacteria"/>
</dbReference>
<dbReference type="GO" id="GO:0003677">
    <property type="term" value="F:DNA binding"/>
    <property type="evidence" value="ECO:0007669"/>
    <property type="project" value="InterPro"/>
</dbReference>
<dbReference type="SUPFAM" id="SSF46894">
    <property type="entry name" value="C-terminal effector domain of the bipartite response regulators"/>
    <property type="match status" value="1"/>
</dbReference>
<dbReference type="PRINTS" id="PR00038">
    <property type="entry name" value="HTHLUXR"/>
</dbReference>
<proteinExistence type="predicted"/>
<dbReference type="PANTHER" id="PTHR45566:SF1">
    <property type="entry name" value="HTH-TYPE TRANSCRIPTIONAL REGULATOR YHJB-RELATED"/>
    <property type="match status" value="1"/>
</dbReference>
<evidence type="ECO:0000259" key="1">
    <source>
        <dbReference type="PROSITE" id="PS50043"/>
    </source>
</evidence>
<dbReference type="SUPFAM" id="SSF52172">
    <property type="entry name" value="CheY-like"/>
    <property type="match status" value="1"/>
</dbReference>
<dbReference type="GO" id="GO:0006355">
    <property type="term" value="P:regulation of DNA-templated transcription"/>
    <property type="evidence" value="ECO:0007669"/>
    <property type="project" value="InterPro"/>
</dbReference>
<dbReference type="InterPro" id="IPR051015">
    <property type="entry name" value="EvgA-like"/>
</dbReference>
<dbReference type="KEGG" id="mes:Meso_2574"/>
<dbReference type="PROSITE" id="PS00622">
    <property type="entry name" value="HTH_LUXR_1"/>
    <property type="match status" value="1"/>
</dbReference>
<dbReference type="InterPro" id="IPR000792">
    <property type="entry name" value="Tscrpt_reg_LuxR_C"/>
</dbReference>
<dbReference type="EMBL" id="CP000390">
    <property type="protein sequence ID" value="ABG63958.1"/>
    <property type="molecule type" value="Genomic_DNA"/>
</dbReference>
<dbReference type="STRING" id="266779.Meso_2574"/>
<organism evidence="2">
    <name type="scientific">Chelativorans sp. (strain BNC1)</name>
    <dbReference type="NCBI Taxonomy" id="266779"/>
    <lineage>
        <taxon>Bacteria</taxon>
        <taxon>Pseudomonadati</taxon>
        <taxon>Pseudomonadota</taxon>
        <taxon>Alphaproteobacteria</taxon>
        <taxon>Hyphomicrobiales</taxon>
        <taxon>Phyllobacteriaceae</taxon>
        <taxon>Chelativorans</taxon>
    </lineage>
</organism>
<dbReference type="PROSITE" id="PS50043">
    <property type="entry name" value="HTH_LUXR_2"/>
    <property type="match status" value="1"/>
</dbReference>
<accession>Q11F67</accession>
<feature type="domain" description="HTH luxR-type" evidence="1">
    <location>
        <begin position="187"/>
        <end position="252"/>
    </location>
</feature>
<sequence>MELENGFSQAPGLKSASTLPVDFRAGGNFTTEAELDRGTKEDLILLIDPRALGRECLAQSLRTQSPEMEIVAVGSADEWRKLGDSREPSAVLFIVGSRKIADSGVRSEIQDLAGIFEDSPVIVVADSDDLGQILTALDSGVRGYIPSNVGVSVAAEAIHLAQVGGVFVPASGVLAMRDVINSTTNRTAGLGNLFTAREAEVAEALRRGKANKIIAYELQLCESTVKVHIRNIMKKLNATNRTEVAYKIREMMS</sequence>
<dbReference type="AlphaFoldDB" id="Q11F67"/>
<protein>
    <submittedName>
        <fullName evidence="2">Two component transcriptional regulator, LuxR family</fullName>
    </submittedName>
</protein>
<name>Q11F67_CHESB</name>
<dbReference type="Gene3D" id="3.40.50.2300">
    <property type="match status" value="1"/>
</dbReference>